<dbReference type="EMBL" id="CP014873">
    <property type="protein sequence ID" value="ANK63248.1"/>
    <property type="molecule type" value="Genomic_DNA"/>
</dbReference>
<dbReference type="InterPro" id="IPR009839">
    <property type="entry name" value="SseB_N"/>
</dbReference>
<feature type="domain" description="SseB protein C-terminal" evidence="2">
    <location>
        <begin position="171"/>
        <end position="270"/>
    </location>
</feature>
<dbReference type="KEGG" id="lbt:AYR52_06340"/>
<sequence>MSLFDVFKKKKTNQQGLTKPTTNPQLEQYFRLLRSKPRDEAGLIEQIFRYIALNGRFLVVIATEAEINEQTTMLTMKKDEKFSFPLLTNTANETMLPVFSNWDELRKWQKRPSDKALVVDFEDIATMVLEGTDAGFSLDPFTENFVVYRQQVKHMHDQKNIEQHGHVTQVIKKDAAVEIGEPADYPTEMVAELAAQLPAIKEVKAVWLRWWVRDDEGSYLLLLNYTGNRAQLYPKIGKIVTPYLRGHYIDIMESQSFSDVIEKVEPIYTRR</sequence>
<dbReference type="Pfam" id="PF07179">
    <property type="entry name" value="SseB"/>
    <property type="match status" value="1"/>
</dbReference>
<protein>
    <submittedName>
        <fullName evidence="3">Uncharacterized protein</fullName>
    </submittedName>
</protein>
<dbReference type="AlphaFoldDB" id="A0A192H4S6"/>
<dbReference type="InterPro" id="IPR027945">
    <property type="entry name" value="SseB_C"/>
</dbReference>
<feature type="domain" description="SseB protein N-terminal" evidence="1">
    <location>
        <begin position="53"/>
        <end position="153"/>
    </location>
</feature>
<proteinExistence type="predicted"/>
<evidence type="ECO:0000313" key="3">
    <source>
        <dbReference type="EMBL" id="ANK63248.1"/>
    </source>
</evidence>
<evidence type="ECO:0000313" key="4">
    <source>
        <dbReference type="Proteomes" id="UP000078582"/>
    </source>
</evidence>
<dbReference type="OrthoDB" id="1639333at2"/>
<dbReference type="Proteomes" id="UP000078582">
    <property type="component" value="Chromosome"/>
</dbReference>
<evidence type="ECO:0000259" key="1">
    <source>
        <dbReference type="Pfam" id="PF07179"/>
    </source>
</evidence>
<dbReference type="RefSeq" id="WP_068225183.1">
    <property type="nucleotide sequence ID" value="NZ_CP014623.1"/>
</dbReference>
<dbReference type="GeneID" id="42982790"/>
<organism evidence="3 4">
    <name type="scientific">Loigolactobacillus backii</name>
    <dbReference type="NCBI Taxonomy" id="375175"/>
    <lineage>
        <taxon>Bacteria</taxon>
        <taxon>Bacillati</taxon>
        <taxon>Bacillota</taxon>
        <taxon>Bacilli</taxon>
        <taxon>Lactobacillales</taxon>
        <taxon>Lactobacillaceae</taxon>
        <taxon>Loigolactobacillus</taxon>
    </lineage>
</organism>
<keyword evidence="4" id="KW-1185">Reference proteome</keyword>
<accession>A0A192H4S6</accession>
<reference evidence="3 4" key="1">
    <citation type="submission" date="2016-03" db="EMBL/GenBank/DDBJ databases">
        <title>Pediococcus and Lactobacillus from brewery environment - whole genome sequencing and assembly.</title>
        <authorList>
            <person name="Behr J."/>
            <person name="Geissler A.J."/>
            <person name="Vogel R.F."/>
        </authorList>
    </citation>
    <scope>NUCLEOTIDE SEQUENCE [LARGE SCALE GENOMIC DNA]</scope>
    <source>
        <strain evidence="3 4">TMW 1.1989</strain>
    </source>
</reference>
<gene>
    <name evidence="3" type="ORF">AYR53_11010</name>
</gene>
<evidence type="ECO:0000259" key="2">
    <source>
        <dbReference type="Pfam" id="PF14581"/>
    </source>
</evidence>
<name>A0A192H4S6_9LACO</name>
<dbReference type="STRING" id="375175.AYR53_11010"/>
<dbReference type="Pfam" id="PF14581">
    <property type="entry name" value="SseB_C"/>
    <property type="match status" value="1"/>
</dbReference>